<reference evidence="1" key="1">
    <citation type="submission" date="2018-02" db="EMBL/GenBank/DDBJ databases">
        <title>Rhizophora mucronata_Transcriptome.</title>
        <authorList>
            <person name="Meera S.P."/>
            <person name="Sreeshan A."/>
            <person name="Augustine A."/>
        </authorList>
    </citation>
    <scope>NUCLEOTIDE SEQUENCE</scope>
    <source>
        <tissue evidence="1">Leaf</tissue>
    </source>
</reference>
<sequence length="26" mass="2928">MQDIEVKIEQSKTNPAAFLLTCFLST</sequence>
<protein>
    <submittedName>
        <fullName evidence="1">Uncharacterized protein</fullName>
    </submittedName>
</protein>
<organism evidence="1">
    <name type="scientific">Rhizophora mucronata</name>
    <name type="common">Asiatic mangrove</name>
    <dbReference type="NCBI Taxonomy" id="61149"/>
    <lineage>
        <taxon>Eukaryota</taxon>
        <taxon>Viridiplantae</taxon>
        <taxon>Streptophyta</taxon>
        <taxon>Embryophyta</taxon>
        <taxon>Tracheophyta</taxon>
        <taxon>Spermatophyta</taxon>
        <taxon>Magnoliopsida</taxon>
        <taxon>eudicotyledons</taxon>
        <taxon>Gunneridae</taxon>
        <taxon>Pentapetalae</taxon>
        <taxon>rosids</taxon>
        <taxon>fabids</taxon>
        <taxon>Malpighiales</taxon>
        <taxon>Rhizophoraceae</taxon>
        <taxon>Rhizophora</taxon>
    </lineage>
</organism>
<dbReference type="AlphaFoldDB" id="A0A2P2NAR4"/>
<dbReference type="EMBL" id="GGEC01059071">
    <property type="protein sequence ID" value="MBX39555.1"/>
    <property type="molecule type" value="Transcribed_RNA"/>
</dbReference>
<name>A0A2P2NAR4_RHIMU</name>
<accession>A0A2P2NAR4</accession>
<evidence type="ECO:0000313" key="1">
    <source>
        <dbReference type="EMBL" id="MBX39555.1"/>
    </source>
</evidence>
<proteinExistence type="predicted"/>